<reference evidence="2 3" key="1">
    <citation type="journal article" date="2018" name="Nat. Genet.">
        <title>The Rosa genome provides new insights in the design of modern roses.</title>
        <authorList>
            <person name="Bendahmane M."/>
        </authorList>
    </citation>
    <scope>NUCLEOTIDE SEQUENCE [LARGE SCALE GENOMIC DNA]</scope>
    <source>
        <strain evidence="3">cv. Old Blush</strain>
    </source>
</reference>
<protein>
    <submittedName>
        <fullName evidence="2">Uncharacterized protein</fullName>
    </submittedName>
</protein>
<proteinExistence type="predicted"/>
<gene>
    <name evidence="2" type="ORF">RchiOBHm_Chr2g0172711</name>
</gene>
<organism evidence="2 3">
    <name type="scientific">Rosa chinensis</name>
    <name type="common">China rose</name>
    <dbReference type="NCBI Taxonomy" id="74649"/>
    <lineage>
        <taxon>Eukaryota</taxon>
        <taxon>Viridiplantae</taxon>
        <taxon>Streptophyta</taxon>
        <taxon>Embryophyta</taxon>
        <taxon>Tracheophyta</taxon>
        <taxon>Spermatophyta</taxon>
        <taxon>Magnoliopsida</taxon>
        <taxon>eudicotyledons</taxon>
        <taxon>Gunneridae</taxon>
        <taxon>Pentapetalae</taxon>
        <taxon>rosids</taxon>
        <taxon>fabids</taxon>
        <taxon>Rosales</taxon>
        <taxon>Rosaceae</taxon>
        <taxon>Rosoideae</taxon>
        <taxon>Rosoideae incertae sedis</taxon>
        <taxon>Rosa</taxon>
    </lineage>
</organism>
<keyword evidence="3" id="KW-1185">Reference proteome</keyword>
<comment type="caution">
    <text evidence="2">The sequence shown here is derived from an EMBL/GenBank/DDBJ whole genome shotgun (WGS) entry which is preliminary data.</text>
</comment>
<evidence type="ECO:0000313" key="3">
    <source>
        <dbReference type="Proteomes" id="UP000238479"/>
    </source>
</evidence>
<dbReference type="EMBL" id="PDCK01000040">
    <property type="protein sequence ID" value="PRQ53998.1"/>
    <property type="molecule type" value="Genomic_DNA"/>
</dbReference>
<evidence type="ECO:0000256" key="1">
    <source>
        <dbReference type="SAM" id="MobiDB-lite"/>
    </source>
</evidence>
<dbReference type="Gramene" id="PRQ53998">
    <property type="protein sequence ID" value="PRQ53998"/>
    <property type="gene ID" value="RchiOBHm_Chr2g0172711"/>
</dbReference>
<dbReference type="Proteomes" id="UP000238479">
    <property type="component" value="Chromosome 2"/>
</dbReference>
<dbReference type="AlphaFoldDB" id="A0A2P6S5Q4"/>
<accession>A0A2P6S5Q4</accession>
<name>A0A2P6S5Q4_ROSCH</name>
<sequence>MVPNWQGDKRTRCMEIFEFQVMGDSHHHGPPLLEKRPSMSGGSQENFAGKVDLQFSSNLRVFFP</sequence>
<feature type="region of interest" description="Disordered" evidence="1">
    <location>
        <begin position="26"/>
        <end position="46"/>
    </location>
</feature>
<evidence type="ECO:0000313" key="2">
    <source>
        <dbReference type="EMBL" id="PRQ53998.1"/>
    </source>
</evidence>